<dbReference type="OrthoDB" id="9766486at2"/>
<dbReference type="Gene3D" id="3.40.50.12780">
    <property type="entry name" value="N-terminal domain of ligase-like"/>
    <property type="match status" value="1"/>
</dbReference>
<name>A0A2N5CDD1_9BURK</name>
<dbReference type="InterPro" id="IPR025110">
    <property type="entry name" value="AMP-bd_C"/>
</dbReference>
<feature type="domain" description="AMP-binding enzyme C-terminal" evidence="2">
    <location>
        <begin position="424"/>
        <end position="500"/>
    </location>
</feature>
<dbReference type="InterPro" id="IPR045851">
    <property type="entry name" value="AMP-bd_C_sf"/>
</dbReference>
<dbReference type="InterPro" id="IPR020845">
    <property type="entry name" value="AMP-binding_CS"/>
</dbReference>
<reference evidence="3 4" key="1">
    <citation type="submission" date="2017-12" db="EMBL/GenBank/DDBJ databases">
        <title>Genome sequence of the active heterotrophic nitrifier-denitrifier, Cupriavidus pauculus UM1.</title>
        <authorList>
            <person name="Putonti C."/>
            <person name="Castignetti D."/>
        </authorList>
    </citation>
    <scope>NUCLEOTIDE SEQUENCE [LARGE SCALE GENOMIC DNA]</scope>
    <source>
        <strain evidence="3 4">UM1</strain>
    </source>
</reference>
<organism evidence="3 4">
    <name type="scientific">Cupriavidus pauculus</name>
    <dbReference type="NCBI Taxonomy" id="82633"/>
    <lineage>
        <taxon>Bacteria</taxon>
        <taxon>Pseudomonadati</taxon>
        <taxon>Pseudomonadota</taxon>
        <taxon>Betaproteobacteria</taxon>
        <taxon>Burkholderiales</taxon>
        <taxon>Burkholderiaceae</taxon>
        <taxon>Cupriavidus</taxon>
    </lineage>
</organism>
<dbReference type="EMBL" id="PJRP01000004">
    <property type="protein sequence ID" value="PLQ00224.1"/>
    <property type="molecule type" value="Genomic_DNA"/>
</dbReference>
<dbReference type="Pfam" id="PF13193">
    <property type="entry name" value="AMP-binding_C"/>
    <property type="match status" value="1"/>
</dbReference>
<dbReference type="SUPFAM" id="SSF56801">
    <property type="entry name" value="Acetyl-CoA synthetase-like"/>
    <property type="match status" value="1"/>
</dbReference>
<dbReference type="GO" id="GO:0016878">
    <property type="term" value="F:acid-thiol ligase activity"/>
    <property type="evidence" value="ECO:0007669"/>
    <property type="project" value="UniProtKB-ARBA"/>
</dbReference>
<gene>
    <name evidence="3" type="ORF">CYJ10_11210</name>
</gene>
<dbReference type="InterPro" id="IPR050237">
    <property type="entry name" value="ATP-dep_AMP-bd_enzyme"/>
</dbReference>
<protein>
    <submittedName>
        <fullName evidence="3">Acetyl-CoA synthetase</fullName>
    </submittedName>
</protein>
<dbReference type="RefSeq" id="WP_101681595.1">
    <property type="nucleotide sequence ID" value="NZ_PJRP01000004.1"/>
</dbReference>
<dbReference type="PANTHER" id="PTHR43767">
    <property type="entry name" value="LONG-CHAIN-FATTY-ACID--COA LIGASE"/>
    <property type="match status" value="1"/>
</dbReference>
<feature type="domain" description="AMP-dependent synthetase/ligase" evidence="1">
    <location>
        <begin position="22"/>
        <end position="375"/>
    </location>
</feature>
<accession>A0A2N5CDD1</accession>
<dbReference type="STRING" id="82633.GCA_000974605_05271"/>
<dbReference type="Pfam" id="PF00501">
    <property type="entry name" value="AMP-binding"/>
    <property type="match status" value="1"/>
</dbReference>
<dbReference type="PANTHER" id="PTHR43767:SF1">
    <property type="entry name" value="NONRIBOSOMAL PEPTIDE SYNTHASE PES1 (EUROFUNG)-RELATED"/>
    <property type="match status" value="1"/>
</dbReference>
<dbReference type="InterPro" id="IPR000873">
    <property type="entry name" value="AMP-dep_synth/lig_dom"/>
</dbReference>
<evidence type="ECO:0000313" key="3">
    <source>
        <dbReference type="EMBL" id="PLQ00224.1"/>
    </source>
</evidence>
<dbReference type="AlphaFoldDB" id="A0A2N5CDD1"/>
<comment type="caution">
    <text evidence="3">The sequence shown here is derived from an EMBL/GenBank/DDBJ whole genome shotgun (WGS) entry which is preliminary data.</text>
</comment>
<dbReference type="PROSITE" id="PS00455">
    <property type="entry name" value="AMP_BINDING"/>
    <property type="match status" value="1"/>
</dbReference>
<evidence type="ECO:0000313" key="4">
    <source>
        <dbReference type="Proteomes" id="UP000234341"/>
    </source>
</evidence>
<dbReference type="Gene3D" id="3.30.300.30">
    <property type="match status" value="1"/>
</dbReference>
<sequence>MAAEAHAAGGRNLGSVIVRDADPAKLAIVGISANGEAARYTFGDIDAAADAVARGLLRRGLAQGDRIALLGVNSVDYVVSLLGIMRAGLVAVPVNFKLPQPLVDYIVADSGAKLVLCDKAHHAQVPTGAPAVVFGSPEHDALRATHGDTASGTFPDASPFAPYAPADDDLALLLYTSGSTGRPKGVRLSHASHLWVVQARQASTPLANERVLIAAPLYHMNALALILLALACHAPSVLLPQFQAGAYIDAIGRYQCTWLTAVPPMIAMMLREHDLLARTDLSSVRAVRMGSAPVSPALKAQIHQLLPNARVINAYGTTEGGPVVFGPHPDGLPTPAQSVGYPHPAVAVRLVDEQGGESDEGVLELRSPGLMLGYHGRADLRPFTDDGYYITGDVFRRDAEGFYTFVGRRDDMFVSGGENLYPGEIEKALERHAAVQQASVVPVPDEIKGTKPVAFVVLREGIAPPTEHALREWSLTQLAAYQHPRRIWYVDALPLAATQKIDRRALADQALRLLAP</sequence>
<evidence type="ECO:0000259" key="1">
    <source>
        <dbReference type="Pfam" id="PF00501"/>
    </source>
</evidence>
<evidence type="ECO:0000259" key="2">
    <source>
        <dbReference type="Pfam" id="PF13193"/>
    </source>
</evidence>
<dbReference type="InterPro" id="IPR042099">
    <property type="entry name" value="ANL_N_sf"/>
</dbReference>
<dbReference type="Proteomes" id="UP000234341">
    <property type="component" value="Unassembled WGS sequence"/>
</dbReference>
<proteinExistence type="predicted"/>